<keyword evidence="3" id="KW-0949">S-adenosyl-L-methionine</keyword>
<protein>
    <submittedName>
        <fullName evidence="5">Methyltransferase domain-containing protein</fullName>
    </submittedName>
</protein>
<comment type="caution">
    <text evidence="5">The sequence shown here is derived from an EMBL/GenBank/DDBJ whole genome shotgun (WGS) entry which is preliminary data.</text>
</comment>
<dbReference type="GO" id="GO:0006111">
    <property type="term" value="P:regulation of gluconeogenesis"/>
    <property type="evidence" value="ECO:0007669"/>
    <property type="project" value="TreeGrafter"/>
</dbReference>
<dbReference type="InterPro" id="IPR014369">
    <property type="entry name" value="Gly/Sar_N_MeTrfase"/>
</dbReference>
<dbReference type="AlphaFoldDB" id="A0A9D5JSV4"/>
<name>A0A9D5JSV4_9BACT</name>
<dbReference type="Pfam" id="PF13649">
    <property type="entry name" value="Methyltransf_25"/>
    <property type="match status" value="1"/>
</dbReference>
<evidence type="ECO:0000313" key="6">
    <source>
        <dbReference type="Proteomes" id="UP000649604"/>
    </source>
</evidence>
<accession>A0A9D5JSV4</accession>
<dbReference type="GO" id="GO:0016594">
    <property type="term" value="F:glycine binding"/>
    <property type="evidence" value="ECO:0007669"/>
    <property type="project" value="TreeGrafter"/>
</dbReference>
<organism evidence="5 6">
    <name type="scientific">candidate division KSB3 bacterium</name>
    <dbReference type="NCBI Taxonomy" id="2044937"/>
    <lineage>
        <taxon>Bacteria</taxon>
        <taxon>candidate division KSB3</taxon>
    </lineage>
</organism>
<dbReference type="GO" id="GO:0017174">
    <property type="term" value="F:glycine N-methyltransferase activity"/>
    <property type="evidence" value="ECO:0007669"/>
    <property type="project" value="InterPro"/>
</dbReference>
<dbReference type="SUPFAM" id="SSF53335">
    <property type="entry name" value="S-adenosyl-L-methionine-dependent methyltransferases"/>
    <property type="match status" value="1"/>
</dbReference>
<evidence type="ECO:0000256" key="3">
    <source>
        <dbReference type="ARBA" id="ARBA00022691"/>
    </source>
</evidence>
<evidence type="ECO:0000256" key="1">
    <source>
        <dbReference type="ARBA" id="ARBA00022603"/>
    </source>
</evidence>
<dbReference type="GO" id="GO:0051289">
    <property type="term" value="P:protein homotetramerization"/>
    <property type="evidence" value="ECO:0007669"/>
    <property type="project" value="TreeGrafter"/>
</dbReference>
<dbReference type="Gene3D" id="2.20.25.110">
    <property type="entry name" value="S-adenosyl-L-methionine-dependent methyltransferases"/>
    <property type="match status" value="1"/>
</dbReference>
<evidence type="ECO:0000313" key="5">
    <source>
        <dbReference type="EMBL" id="MBD3323634.1"/>
    </source>
</evidence>
<keyword evidence="1 5" id="KW-0489">Methyltransferase</keyword>
<reference evidence="5" key="1">
    <citation type="submission" date="2019-11" db="EMBL/GenBank/DDBJ databases">
        <title>Microbial mats filling the niche in hypersaline microbial mats.</title>
        <authorList>
            <person name="Wong H.L."/>
            <person name="Macleod F.I."/>
            <person name="White R.A. III"/>
            <person name="Burns B.P."/>
        </authorList>
    </citation>
    <scope>NUCLEOTIDE SEQUENCE</scope>
    <source>
        <strain evidence="5">Rbin_158</strain>
    </source>
</reference>
<evidence type="ECO:0000256" key="2">
    <source>
        <dbReference type="ARBA" id="ARBA00022679"/>
    </source>
</evidence>
<dbReference type="Proteomes" id="UP000649604">
    <property type="component" value="Unassembled WGS sequence"/>
</dbReference>
<dbReference type="InterPro" id="IPR029063">
    <property type="entry name" value="SAM-dependent_MTases_sf"/>
</dbReference>
<proteinExistence type="predicted"/>
<dbReference type="GO" id="GO:0046498">
    <property type="term" value="P:S-adenosylhomocysteine metabolic process"/>
    <property type="evidence" value="ECO:0007669"/>
    <property type="project" value="TreeGrafter"/>
</dbReference>
<dbReference type="GO" id="GO:0006730">
    <property type="term" value="P:one-carbon metabolic process"/>
    <property type="evidence" value="ECO:0007669"/>
    <property type="project" value="TreeGrafter"/>
</dbReference>
<dbReference type="CDD" id="cd02440">
    <property type="entry name" value="AdoMet_MTases"/>
    <property type="match status" value="1"/>
</dbReference>
<dbReference type="PANTHER" id="PTHR16458:SF2">
    <property type="entry name" value="GLYCINE N-METHYLTRANSFERASE"/>
    <property type="match status" value="1"/>
</dbReference>
<dbReference type="GO" id="GO:0046500">
    <property type="term" value="P:S-adenosylmethionine metabolic process"/>
    <property type="evidence" value="ECO:0007669"/>
    <property type="project" value="TreeGrafter"/>
</dbReference>
<dbReference type="GO" id="GO:1901052">
    <property type="term" value="P:sarcosine metabolic process"/>
    <property type="evidence" value="ECO:0007669"/>
    <property type="project" value="TreeGrafter"/>
</dbReference>
<dbReference type="GO" id="GO:0005829">
    <property type="term" value="C:cytosol"/>
    <property type="evidence" value="ECO:0007669"/>
    <property type="project" value="TreeGrafter"/>
</dbReference>
<feature type="domain" description="Methyltransferase" evidence="4">
    <location>
        <begin position="27"/>
        <end position="124"/>
    </location>
</feature>
<dbReference type="GO" id="GO:0032259">
    <property type="term" value="P:methylation"/>
    <property type="evidence" value="ECO:0007669"/>
    <property type="project" value="UniProtKB-KW"/>
</dbReference>
<dbReference type="GO" id="GO:0042802">
    <property type="term" value="F:identical protein binding"/>
    <property type="evidence" value="ECO:0007669"/>
    <property type="project" value="TreeGrafter"/>
</dbReference>
<gene>
    <name evidence="5" type="ORF">GF339_03555</name>
</gene>
<dbReference type="InterPro" id="IPR041698">
    <property type="entry name" value="Methyltransf_25"/>
</dbReference>
<dbReference type="EMBL" id="WJJP01000108">
    <property type="protein sequence ID" value="MBD3323634.1"/>
    <property type="molecule type" value="Genomic_DNA"/>
</dbReference>
<dbReference type="Gene3D" id="3.40.50.150">
    <property type="entry name" value="Vaccinia Virus protein VP39"/>
    <property type="match status" value="1"/>
</dbReference>
<sequence length="238" mass="27044">MTRFQMRMPRETEMLKGWIARYHFCSVVDIACGTGLHAIILAQLGIQTVAADISEAMLQNARAHAEHFGVQIPWIQTSMEHARQHIEGTYDAVFCLGNSLPHLLNQEALEAAVQNFARLLQPGGLAVIQILNYQRILADQQRIIGIHRQDDTEFIRFYDFLPDGIGFNLLTIQWEQGKPSHTLSTTLLYPYQQHEVVQALSTGGFRNFEYYGDMNFQPFDPQTSSNLVIVAQQPRPTD</sequence>
<evidence type="ECO:0000259" key="4">
    <source>
        <dbReference type="Pfam" id="PF13649"/>
    </source>
</evidence>
<dbReference type="GO" id="GO:1904047">
    <property type="term" value="F:S-adenosyl-L-methionine binding"/>
    <property type="evidence" value="ECO:0007669"/>
    <property type="project" value="TreeGrafter"/>
</dbReference>
<dbReference type="PANTHER" id="PTHR16458">
    <property type="entry name" value="GLYCINE N-METHYLTRANSFERASE"/>
    <property type="match status" value="1"/>
</dbReference>
<keyword evidence="2" id="KW-0808">Transferase</keyword>